<evidence type="ECO:0000259" key="13">
    <source>
        <dbReference type="Pfam" id="PF03800"/>
    </source>
</evidence>
<evidence type="ECO:0000259" key="14">
    <source>
        <dbReference type="Pfam" id="PF18595"/>
    </source>
</evidence>
<evidence type="ECO:0000256" key="9">
    <source>
        <dbReference type="ARBA" id="ARBA00023242"/>
    </source>
</evidence>
<protein>
    <submittedName>
        <fullName evidence="15">Kinetochore-associated Ndc80 complex subunit nuf2</fullName>
    </submittedName>
</protein>
<sequence length="452" mass="50253">MPPTGAPGGAGPVDQTYTSFPAVKTEELLSVLQEMGLPVSAEDIAKPQSHMVQRVYMAFLDTLAGTIPDMLDARRDEACARMEHSEIFEDGVAWLLFYREVRAMMDAATVTDFHLQDLTRPNAKRFKRHMSALVNFFRFRSDRLAEFDELVLDTEELENRRLDLEEGSEQVRQELAAIAAQRQADKPAVQQLRASNLQASDQLLRLKKEQGKLLAEVDALKAEKAGVVQQQTDVQYELQLVGAELSKLQARMVSRPDDLRKQIAEMHAQVRSERAGVAEAEHKARALAAKMDVLAELDRGMAQALAVLEQVAAEKERAAREARALDEARGAAATHESERASLDARLAQLEQQTQAGNARLGESRAALEAQRAASQARLDALTTRLGEVSRTRKERHALAELRNQEAQSLEQEIESVLQAHEAHYAKMQLEKDALGRTAASYMDALTRTLETV</sequence>
<evidence type="ECO:0000256" key="8">
    <source>
        <dbReference type="ARBA" id="ARBA00023054"/>
    </source>
</evidence>
<keyword evidence="7" id="KW-0995">Kinetochore</keyword>
<name>A0AAF0DYB1_9BASI</name>
<feature type="coiled-coil region" evidence="12">
    <location>
        <begin position="277"/>
        <end position="419"/>
    </location>
</feature>
<dbReference type="GO" id="GO:0045132">
    <property type="term" value="P:meiotic chromosome segregation"/>
    <property type="evidence" value="ECO:0007669"/>
    <property type="project" value="TreeGrafter"/>
</dbReference>
<evidence type="ECO:0000256" key="5">
    <source>
        <dbReference type="ARBA" id="ARBA00022618"/>
    </source>
</evidence>
<keyword evidence="6" id="KW-0498">Mitosis</keyword>
<dbReference type="GO" id="GO:0031262">
    <property type="term" value="C:Ndc80 complex"/>
    <property type="evidence" value="ECO:0007669"/>
    <property type="project" value="InterPro"/>
</dbReference>
<organism evidence="15 16">
    <name type="scientific">Malassezia obtusa</name>
    <dbReference type="NCBI Taxonomy" id="76774"/>
    <lineage>
        <taxon>Eukaryota</taxon>
        <taxon>Fungi</taxon>
        <taxon>Dikarya</taxon>
        <taxon>Basidiomycota</taxon>
        <taxon>Ustilaginomycotina</taxon>
        <taxon>Malasseziomycetes</taxon>
        <taxon>Malasseziales</taxon>
        <taxon>Malasseziaceae</taxon>
        <taxon>Malassezia</taxon>
    </lineage>
</organism>
<evidence type="ECO:0000313" key="15">
    <source>
        <dbReference type="EMBL" id="WFD01717.1"/>
    </source>
</evidence>
<dbReference type="GO" id="GO:0051301">
    <property type="term" value="P:cell division"/>
    <property type="evidence" value="ECO:0007669"/>
    <property type="project" value="UniProtKB-KW"/>
</dbReference>
<dbReference type="PANTHER" id="PTHR21650:SF2">
    <property type="entry name" value="KINETOCHORE PROTEIN NUF2"/>
    <property type="match status" value="1"/>
</dbReference>
<dbReference type="InterPro" id="IPR005549">
    <property type="entry name" value="Kinetochore_Nuf2_N"/>
</dbReference>
<dbReference type="Proteomes" id="UP001214603">
    <property type="component" value="Chromosome 1"/>
</dbReference>
<evidence type="ECO:0000256" key="4">
    <source>
        <dbReference type="ARBA" id="ARBA00022454"/>
    </source>
</evidence>
<dbReference type="GO" id="GO:0044877">
    <property type="term" value="F:protein-containing complex binding"/>
    <property type="evidence" value="ECO:0007669"/>
    <property type="project" value="TreeGrafter"/>
</dbReference>
<keyword evidence="4" id="KW-0158">Chromosome</keyword>
<dbReference type="InterPro" id="IPR041112">
    <property type="entry name" value="Nuf2_DHR10-like"/>
</dbReference>
<dbReference type="GO" id="GO:0051315">
    <property type="term" value="P:attachment of mitotic spindle microtubules to kinetochore"/>
    <property type="evidence" value="ECO:0007669"/>
    <property type="project" value="TreeGrafter"/>
</dbReference>
<dbReference type="Pfam" id="PF18595">
    <property type="entry name" value="Nuf2_DHR10-like"/>
    <property type="match status" value="1"/>
</dbReference>
<keyword evidence="9" id="KW-0539">Nucleus</keyword>
<evidence type="ECO:0000256" key="6">
    <source>
        <dbReference type="ARBA" id="ARBA00022776"/>
    </source>
</evidence>
<evidence type="ECO:0000256" key="11">
    <source>
        <dbReference type="ARBA" id="ARBA00023328"/>
    </source>
</evidence>
<dbReference type="Gene3D" id="1.10.418.60">
    <property type="entry name" value="Ncd80 complex, Nuf2 subunit"/>
    <property type="match status" value="1"/>
</dbReference>
<dbReference type="AlphaFoldDB" id="A0AAF0DYB1"/>
<keyword evidence="8 12" id="KW-0175">Coiled coil</keyword>
<dbReference type="GO" id="GO:0005634">
    <property type="term" value="C:nucleus"/>
    <property type="evidence" value="ECO:0007669"/>
    <property type="project" value="UniProtKB-SubCell"/>
</dbReference>
<evidence type="ECO:0000256" key="2">
    <source>
        <dbReference type="ARBA" id="ARBA00004629"/>
    </source>
</evidence>
<dbReference type="PANTHER" id="PTHR21650">
    <property type="entry name" value="MEMBRALIN/KINETOCHORE PROTEIN NUF2"/>
    <property type="match status" value="1"/>
</dbReference>
<feature type="domain" description="Kinetochore protein Nuf2 N-terminal" evidence="13">
    <location>
        <begin position="19"/>
        <end position="153"/>
    </location>
</feature>
<comment type="similarity">
    <text evidence="3">Belongs to the NUF2 family.</text>
</comment>
<reference evidence="15" key="1">
    <citation type="submission" date="2023-03" db="EMBL/GenBank/DDBJ databases">
        <title>Mating type loci evolution in Malassezia.</title>
        <authorList>
            <person name="Coelho M.A."/>
        </authorList>
    </citation>
    <scope>NUCLEOTIDE SEQUENCE</scope>
    <source>
        <strain evidence="15">CBS 7876</strain>
    </source>
</reference>
<accession>A0AAF0DYB1</accession>
<dbReference type="GO" id="GO:0007052">
    <property type="term" value="P:mitotic spindle organization"/>
    <property type="evidence" value="ECO:0007669"/>
    <property type="project" value="TreeGrafter"/>
</dbReference>
<gene>
    <name evidence="15" type="primary">NUF2</name>
    <name evidence="15" type="ORF">MOBT1_000393</name>
</gene>
<evidence type="ECO:0000256" key="7">
    <source>
        <dbReference type="ARBA" id="ARBA00022838"/>
    </source>
</evidence>
<feature type="domain" description="Nuf2 DHR10-like" evidence="14">
    <location>
        <begin position="268"/>
        <end position="382"/>
    </location>
</feature>
<keyword evidence="16" id="KW-1185">Reference proteome</keyword>
<feature type="coiled-coil region" evidence="12">
    <location>
        <begin position="154"/>
        <end position="223"/>
    </location>
</feature>
<dbReference type="GO" id="GO:0051383">
    <property type="term" value="P:kinetochore organization"/>
    <property type="evidence" value="ECO:0007669"/>
    <property type="project" value="TreeGrafter"/>
</dbReference>
<proteinExistence type="inferred from homology"/>
<keyword evidence="11" id="KW-0137">Centromere</keyword>
<comment type="subcellular location">
    <subcellularLocation>
        <location evidence="2">Chromosome</location>
        <location evidence="2">Centromere</location>
        <location evidence="2">Kinetochore</location>
    </subcellularLocation>
    <subcellularLocation>
        <location evidence="1">Nucleus</location>
    </subcellularLocation>
</comment>
<evidence type="ECO:0000256" key="1">
    <source>
        <dbReference type="ARBA" id="ARBA00004123"/>
    </source>
</evidence>
<dbReference type="EMBL" id="CP119934">
    <property type="protein sequence ID" value="WFD01717.1"/>
    <property type="molecule type" value="Genomic_DNA"/>
</dbReference>
<keyword evidence="5" id="KW-0132">Cell division</keyword>
<evidence type="ECO:0000313" key="16">
    <source>
        <dbReference type="Proteomes" id="UP001214603"/>
    </source>
</evidence>
<dbReference type="InterPro" id="IPR038275">
    <property type="entry name" value="Nuf2_N_sf"/>
</dbReference>
<keyword evidence="10" id="KW-0131">Cell cycle</keyword>
<evidence type="ECO:0000256" key="3">
    <source>
        <dbReference type="ARBA" id="ARBA00005498"/>
    </source>
</evidence>
<evidence type="ECO:0000256" key="10">
    <source>
        <dbReference type="ARBA" id="ARBA00023306"/>
    </source>
</evidence>
<evidence type="ECO:0000256" key="12">
    <source>
        <dbReference type="SAM" id="Coils"/>
    </source>
</evidence>
<dbReference type="Pfam" id="PF03800">
    <property type="entry name" value="Nuf2"/>
    <property type="match status" value="1"/>
</dbReference>